<organism evidence="1 2">
    <name type="scientific">Heyndrickxia coagulans</name>
    <name type="common">Weizmannia coagulans</name>
    <dbReference type="NCBI Taxonomy" id="1398"/>
    <lineage>
        <taxon>Bacteria</taxon>
        <taxon>Bacillati</taxon>
        <taxon>Bacillota</taxon>
        <taxon>Bacilli</taxon>
        <taxon>Bacillales</taxon>
        <taxon>Bacillaceae</taxon>
        <taxon>Heyndrickxia</taxon>
    </lineage>
</organism>
<gene>
    <name evidence="1" type="ORF">B4099_0908</name>
</gene>
<dbReference type="InterPro" id="IPR030956">
    <property type="entry name" value="McbB"/>
</dbReference>
<reference evidence="1 2" key="1">
    <citation type="submission" date="2016-01" db="EMBL/GenBank/DDBJ databases">
        <title>Genome Sequences of Twelve Sporeforming Bacillus Species Isolated from Foods.</title>
        <authorList>
            <person name="Berendsen E.M."/>
            <person name="Wells-Bennik M.H."/>
            <person name="Krawcyk A.O."/>
            <person name="De Jong A."/>
            <person name="Holsappel S."/>
            <person name="Eijlander R.T."/>
            <person name="Kuipers O.P."/>
        </authorList>
    </citation>
    <scope>NUCLEOTIDE SEQUENCE [LARGE SCALE GENOMIC DNA]</scope>
    <source>
        <strain evidence="1 2">B4099</strain>
    </source>
</reference>
<comment type="caution">
    <text evidence="1">The sequence shown here is derived from an EMBL/GenBank/DDBJ whole genome shotgun (WGS) entry which is preliminary data.</text>
</comment>
<dbReference type="PATRIC" id="fig|1398.25.peg.3019"/>
<evidence type="ECO:0008006" key="3">
    <source>
        <dbReference type="Google" id="ProtNLM"/>
    </source>
</evidence>
<dbReference type="Proteomes" id="UP000075304">
    <property type="component" value="Unassembled WGS sequence"/>
</dbReference>
<accession>A0A150KIM1</accession>
<dbReference type="RefSeq" id="WP_061574147.1">
    <property type="nucleotide sequence ID" value="NZ_JARTKE010000024.1"/>
</dbReference>
<protein>
    <recommendedName>
        <fullName evidence="3">McbB family protein</fullName>
    </recommendedName>
</protein>
<dbReference type="EMBL" id="LQYI01000006">
    <property type="protein sequence ID" value="KYC73563.1"/>
    <property type="molecule type" value="Genomic_DNA"/>
</dbReference>
<name>A0A150KIM1_HEYCO</name>
<dbReference type="NCBIfam" id="TIGR04424">
    <property type="entry name" value="metallo_McbB"/>
    <property type="match status" value="1"/>
</dbReference>
<proteinExistence type="predicted"/>
<evidence type="ECO:0000313" key="1">
    <source>
        <dbReference type="EMBL" id="KYC73563.1"/>
    </source>
</evidence>
<evidence type="ECO:0000313" key="2">
    <source>
        <dbReference type="Proteomes" id="UP000075304"/>
    </source>
</evidence>
<dbReference type="AlphaFoldDB" id="A0A150KIM1"/>
<sequence length="297" mass="34941">MNKIAINTNFRINNFIYHELPSGELVIQTKVGIVKVSNQSMINFIKEIDDQQKYRTVPLKLIEDYFGEYTSEAITFLNTYKILKMEEPFNYKVKGINFFSNSSKFLDLTKIILNDTYDKNGFSTYYSNSIEDLILDDQIVWCCFLNPYDRGLAKKIVEACRANKNILLMSYVYNGSVYVDNLYSSKWKNPCHFCNMGHLESQLRIQKDGNLTYQHIVDMVYQEDSNFKVELNLNNIEIMKVISVIIDIIEKFFIRSSKTMRFNESFEDINYCTLIDFNNQTVTKDIGIHWELCDCYE</sequence>